<dbReference type="Pfam" id="PF06676">
    <property type="entry name" value="DUF1178"/>
    <property type="match status" value="1"/>
</dbReference>
<dbReference type="EMBL" id="JAVDRD010000001">
    <property type="protein sequence ID" value="MDR6509595.1"/>
    <property type="molecule type" value="Genomic_DNA"/>
</dbReference>
<dbReference type="PIRSF" id="PIRSF032131">
    <property type="entry name" value="UCP032131"/>
    <property type="match status" value="1"/>
</dbReference>
<protein>
    <recommendedName>
        <fullName evidence="4">DUF1178 family protein</fullName>
    </recommendedName>
</protein>
<evidence type="ECO:0008006" key="4">
    <source>
        <dbReference type="Google" id="ProtNLM"/>
    </source>
</evidence>
<gene>
    <name evidence="2" type="ORF">J2792_000435</name>
</gene>
<keyword evidence="3" id="KW-1185">Reference proteome</keyword>
<name>A0ABU1MGY0_9SPHN</name>
<dbReference type="RefSeq" id="WP_169048001.1">
    <property type="nucleotide sequence ID" value="NZ_JAVDRD010000001.1"/>
</dbReference>
<feature type="region of interest" description="Disordered" evidence="1">
    <location>
        <begin position="56"/>
        <end position="90"/>
    </location>
</feature>
<reference evidence="2 3" key="1">
    <citation type="submission" date="2023-07" db="EMBL/GenBank/DDBJ databases">
        <title>Sorghum-associated microbial communities from plants grown in Nebraska, USA.</title>
        <authorList>
            <person name="Schachtman D."/>
        </authorList>
    </citation>
    <scope>NUCLEOTIDE SEQUENCE [LARGE SCALE GENOMIC DNA]</scope>
    <source>
        <strain evidence="2 3">DS1027</strain>
    </source>
</reference>
<comment type="caution">
    <text evidence="2">The sequence shown here is derived from an EMBL/GenBank/DDBJ whole genome shotgun (WGS) entry which is preliminary data.</text>
</comment>
<dbReference type="Proteomes" id="UP001184150">
    <property type="component" value="Unassembled WGS sequence"/>
</dbReference>
<dbReference type="InterPro" id="IPR009562">
    <property type="entry name" value="DUF1178"/>
</dbReference>
<proteinExistence type="predicted"/>
<evidence type="ECO:0000256" key="1">
    <source>
        <dbReference type="SAM" id="MobiDB-lite"/>
    </source>
</evidence>
<organism evidence="2 3">
    <name type="scientific">Novosphingobium capsulatum</name>
    <dbReference type="NCBI Taxonomy" id="13688"/>
    <lineage>
        <taxon>Bacteria</taxon>
        <taxon>Pseudomonadati</taxon>
        <taxon>Pseudomonadota</taxon>
        <taxon>Alphaproteobacteria</taxon>
        <taxon>Sphingomonadales</taxon>
        <taxon>Sphingomonadaceae</taxon>
        <taxon>Novosphingobium</taxon>
    </lineage>
</organism>
<accession>A0ABU1MGY0</accession>
<sequence length="169" mass="17304">MIVFDLQCTGGQHRFEGWFASSADYARQQERGLVTCPMCGSGEVIKAVMAPAVGRKGNQAPALPVPSPADAAPAAPAAAAPAKSSPPAKLPPEAVAMLRAVALAQAEAIKSSTWVGDSFADDARAMHYGDKDAAPIHGQATAQEARELLDEGIAVAPLLIPVVPPGEAN</sequence>
<feature type="compositionally biased region" description="Low complexity" evidence="1">
    <location>
        <begin position="68"/>
        <end position="90"/>
    </location>
</feature>
<evidence type="ECO:0000313" key="2">
    <source>
        <dbReference type="EMBL" id="MDR6509595.1"/>
    </source>
</evidence>
<evidence type="ECO:0000313" key="3">
    <source>
        <dbReference type="Proteomes" id="UP001184150"/>
    </source>
</evidence>